<keyword evidence="8" id="KW-1185">Reference proteome</keyword>
<proteinExistence type="inferred from homology"/>
<accession>A0A1G7SWB7</accession>
<gene>
    <name evidence="7" type="ORF">SAMN04487901_1026</name>
</gene>
<organism evidence="7 8">
    <name type="scientific">Prevotella communis</name>
    <dbReference type="NCBI Taxonomy" id="2913614"/>
    <lineage>
        <taxon>Bacteria</taxon>
        <taxon>Pseudomonadati</taxon>
        <taxon>Bacteroidota</taxon>
        <taxon>Bacteroidia</taxon>
        <taxon>Bacteroidales</taxon>
        <taxon>Prevotellaceae</taxon>
        <taxon>Prevotella</taxon>
    </lineage>
</organism>
<evidence type="ECO:0000259" key="5">
    <source>
        <dbReference type="Pfam" id="PF17137"/>
    </source>
</evidence>
<dbReference type="InterPro" id="IPR048395">
    <property type="entry name" value="Glyco_hydro_31_C"/>
</dbReference>
<dbReference type="GO" id="GO:0030246">
    <property type="term" value="F:carbohydrate binding"/>
    <property type="evidence" value="ECO:0007669"/>
    <property type="project" value="InterPro"/>
</dbReference>
<dbReference type="STRING" id="645274.SAMN04487901_1026"/>
<reference evidence="8" key="1">
    <citation type="submission" date="2016-10" db="EMBL/GenBank/DDBJ databases">
        <authorList>
            <person name="Varghese N."/>
            <person name="Submissions S."/>
        </authorList>
    </citation>
    <scope>NUCLEOTIDE SEQUENCE [LARGE SCALE GENOMIC DNA]</scope>
    <source>
        <strain evidence="8">BP1-148</strain>
    </source>
</reference>
<evidence type="ECO:0000313" key="7">
    <source>
        <dbReference type="EMBL" id="SDG26729.1"/>
    </source>
</evidence>
<feature type="domain" description="Glycoside hydrolase family 31 TIM barrel" evidence="3">
    <location>
        <begin position="319"/>
        <end position="641"/>
    </location>
</feature>
<dbReference type="CDD" id="cd14752">
    <property type="entry name" value="GH31_N"/>
    <property type="match status" value="1"/>
</dbReference>
<dbReference type="Pfam" id="PF13802">
    <property type="entry name" value="Gal_mutarotas_2"/>
    <property type="match status" value="1"/>
</dbReference>
<feature type="domain" description="DUF5110" evidence="5">
    <location>
        <begin position="744"/>
        <end position="793"/>
    </location>
</feature>
<dbReference type="CDD" id="cd06591">
    <property type="entry name" value="GH31_xylosidase_XylS"/>
    <property type="match status" value="1"/>
</dbReference>
<dbReference type="RefSeq" id="WP_143010063.1">
    <property type="nucleotide sequence ID" value="NZ_FNCQ01000002.1"/>
</dbReference>
<evidence type="ECO:0000256" key="2">
    <source>
        <dbReference type="RuleBase" id="RU361185"/>
    </source>
</evidence>
<feature type="domain" description="Glycoside hydrolase family 31 N-terminal" evidence="4">
    <location>
        <begin position="61"/>
        <end position="164"/>
    </location>
</feature>
<dbReference type="EMBL" id="FNCQ01000002">
    <property type="protein sequence ID" value="SDG26729.1"/>
    <property type="molecule type" value="Genomic_DNA"/>
</dbReference>
<comment type="similarity">
    <text evidence="1 2">Belongs to the glycosyl hydrolase 31 family.</text>
</comment>
<dbReference type="PANTHER" id="PTHR43863:SF2">
    <property type="entry name" value="MALTASE-GLUCOAMYLASE"/>
    <property type="match status" value="1"/>
</dbReference>
<dbReference type="InterPro" id="IPR033403">
    <property type="entry name" value="DUF5110"/>
</dbReference>
<dbReference type="Gene3D" id="2.60.40.1180">
    <property type="entry name" value="Golgi alpha-mannosidase II"/>
    <property type="match status" value="2"/>
</dbReference>
<dbReference type="Pfam" id="PF01055">
    <property type="entry name" value="Glyco_hydro_31_2nd"/>
    <property type="match status" value="1"/>
</dbReference>
<dbReference type="InterPro" id="IPR000322">
    <property type="entry name" value="Glyco_hydro_31_TIM"/>
</dbReference>
<dbReference type="InterPro" id="IPR051816">
    <property type="entry name" value="Glycosyl_Hydrolase_31"/>
</dbReference>
<dbReference type="Pfam" id="PF17137">
    <property type="entry name" value="DUF5110"/>
    <property type="match status" value="1"/>
</dbReference>
<dbReference type="InterPro" id="IPR011013">
    <property type="entry name" value="Gal_mutarotase_sf_dom"/>
</dbReference>
<dbReference type="Gene3D" id="2.60.40.1760">
    <property type="entry name" value="glycosyl hydrolase (family 31)"/>
    <property type="match status" value="1"/>
</dbReference>
<dbReference type="InterPro" id="IPR017853">
    <property type="entry name" value="GH"/>
</dbReference>
<dbReference type="SUPFAM" id="SSF51445">
    <property type="entry name" value="(Trans)glycosidases"/>
    <property type="match status" value="1"/>
</dbReference>
<dbReference type="SUPFAM" id="SSF74650">
    <property type="entry name" value="Galactose mutarotase-like"/>
    <property type="match status" value="1"/>
</dbReference>
<dbReference type="GO" id="GO:0004553">
    <property type="term" value="F:hydrolase activity, hydrolyzing O-glycosyl compounds"/>
    <property type="evidence" value="ECO:0007669"/>
    <property type="project" value="InterPro"/>
</dbReference>
<sequence length="805" mass="91500">MKRLFYIGMITLLAIPAMAGKVSFGKGTLNVRQIARNAVRIQYYEQPIEQRLPEWLYVKDEEVKSKDITVDVDASGQRVVIRNKKGEEVFSATAHQMRGSEATLSFNSPQDEHLYGLGQFQDGFNDVRGLSRRLTQVNTQISIPMLLSSKGYGVLWNNYGMVEFNPCRQRVALQLGQSGEGGTEVVNVTTTEGGRREVRQRNIFEAGIDLAEDGDYSLLLDVGQKMARRHNLTIDGQTVIEMQNTWLPPTASTIVRLKAGHHVVKAELSRGDHPVLYYDKVQDETVLRSPVAQAVDYTVFVGTPDEIIASYRHLTGDAPLMPRWALGYIHCRERFHSSDEILQTANRFRKEKMPVDVIVQDWQYWGKYGWNSMRFDEQFYPDPKALTDSLHAMNMRLMVSVWSKIDKNSEVGKQMGADNYYIPGTDWIDFFNPDAAAAYWKNFSDRLVPLGIDAWWQDATEPENDDLLGRRVNNGKWSGEEVRNVYPLLVNKTVYEGLLSTSAVANSSLFTLPSSLKRPMILTRCGFPGIQRYGSAMWSGDVGNDWETFRRQITAGLGMQAAGIPWWTYDAGGFFRPGNQYTDQAYIDRMLRWIETSVYLPLMRVHGYMSNTEPWNYGPEAQQIISDCLQERYRLLPYIYSIAANIAFDGSTLMRPLVFDFADDAEALDQKYEYMFGPALLISPVTEPDVKTWKTYLPKTQGGWYDYHTGQHYDGGQTVTTTVTKARIPVFVRAGSIIPMSNDELHVYAGADASFTLYEDDGVSMAYQNGQCSRITFQWKDAKGKLKTSRQKGHDFKITIHNTKK</sequence>
<dbReference type="InterPro" id="IPR025887">
    <property type="entry name" value="Glyco_hydro_31_N_dom"/>
</dbReference>
<dbReference type="Proteomes" id="UP000198779">
    <property type="component" value="Unassembled WGS sequence"/>
</dbReference>
<evidence type="ECO:0000256" key="1">
    <source>
        <dbReference type="ARBA" id="ARBA00007806"/>
    </source>
</evidence>
<dbReference type="AlphaFoldDB" id="A0A1G7SWB7"/>
<dbReference type="GO" id="GO:0005975">
    <property type="term" value="P:carbohydrate metabolic process"/>
    <property type="evidence" value="ECO:0007669"/>
    <property type="project" value="InterPro"/>
</dbReference>
<protein>
    <submittedName>
        <fullName evidence="7">Alpha-D-xyloside xylohydrolase</fullName>
    </submittedName>
</protein>
<dbReference type="Gene3D" id="3.20.20.80">
    <property type="entry name" value="Glycosidases"/>
    <property type="match status" value="1"/>
</dbReference>
<keyword evidence="2 7" id="KW-0378">Hydrolase</keyword>
<evidence type="ECO:0000259" key="4">
    <source>
        <dbReference type="Pfam" id="PF13802"/>
    </source>
</evidence>
<evidence type="ECO:0000313" key="8">
    <source>
        <dbReference type="Proteomes" id="UP000198779"/>
    </source>
</evidence>
<dbReference type="SUPFAM" id="SSF51011">
    <property type="entry name" value="Glycosyl hydrolase domain"/>
    <property type="match status" value="1"/>
</dbReference>
<dbReference type="PANTHER" id="PTHR43863">
    <property type="entry name" value="HYDROLASE, PUTATIVE (AFU_ORTHOLOGUE AFUA_1G03140)-RELATED"/>
    <property type="match status" value="1"/>
</dbReference>
<keyword evidence="2" id="KW-0326">Glycosidase</keyword>
<evidence type="ECO:0000259" key="6">
    <source>
        <dbReference type="Pfam" id="PF21365"/>
    </source>
</evidence>
<dbReference type="Pfam" id="PF21365">
    <property type="entry name" value="Glyco_hydro_31_3rd"/>
    <property type="match status" value="1"/>
</dbReference>
<evidence type="ECO:0000259" key="3">
    <source>
        <dbReference type="Pfam" id="PF01055"/>
    </source>
</evidence>
<name>A0A1G7SWB7_9BACT</name>
<dbReference type="InterPro" id="IPR013780">
    <property type="entry name" value="Glyco_hydro_b"/>
</dbReference>
<feature type="domain" description="Glycosyl hydrolase family 31 C-terminal" evidence="6">
    <location>
        <begin position="650"/>
        <end position="738"/>
    </location>
</feature>